<feature type="short sequence motif" description="GXSXG" evidence="4">
    <location>
        <begin position="40"/>
        <end position="44"/>
    </location>
</feature>
<reference evidence="7 8" key="1">
    <citation type="submission" date="2016-11" db="EMBL/GenBank/DDBJ databases">
        <title>Rahnella oryzae sp. nov., isolated from rice root.</title>
        <authorList>
            <person name="Zhang X.-X."/>
            <person name="Zhang J."/>
        </authorList>
    </citation>
    <scope>NUCLEOTIDE SEQUENCE [LARGE SCALE GENOMIC DNA]</scope>
    <source>
        <strain evidence="7 8">J11-6</strain>
    </source>
</reference>
<dbReference type="Proteomes" id="UP000216021">
    <property type="component" value="Unassembled WGS sequence"/>
</dbReference>
<accession>A0A1S8CDU6</accession>
<dbReference type="GO" id="GO:0016042">
    <property type="term" value="P:lipid catabolic process"/>
    <property type="evidence" value="ECO:0007669"/>
    <property type="project" value="UniProtKB-UniRule"/>
</dbReference>
<dbReference type="PROSITE" id="PS51635">
    <property type="entry name" value="PNPLA"/>
    <property type="match status" value="1"/>
</dbReference>
<feature type="short sequence motif" description="GXGXXG" evidence="4">
    <location>
        <begin position="13"/>
        <end position="18"/>
    </location>
</feature>
<dbReference type="SUPFAM" id="SSF52151">
    <property type="entry name" value="FabD/lysophospholipase-like"/>
    <property type="match status" value="1"/>
</dbReference>
<keyword evidence="2 4" id="KW-0442">Lipid degradation</keyword>
<evidence type="ECO:0000256" key="3">
    <source>
        <dbReference type="ARBA" id="ARBA00023098"/>
    </source>
</evidence>
<keyword evidence="5" id="KW-0175">Coiled coil</keyword>
<dbReference type="RefSeq" id="WP_076944330.1">
    <property type="nucleotide sequence ID" value="NZ_MOXD01000023.1"/>
</dbReference>
<dbReference type="STRING" id="2034155.BMI79_21635"/>
<keyword evidence="3 4" id="KW-0443">Lipid metabolism</keyword>
<dbReference type="PANTHER" id="PTHR14226">
    <property type="entry name" value="NEUROPATHY TARGET ESTERASE/SWISS CHEESE D.MELANOGASTER"/>
    <property type="match status" value="1"/>
</dbReference>
<feature type="active site" description="Nucleophile" evidence="4">
    <location>
        <position position="42"/>
    </location>
</feature>
<sequence>MSHVGKTGLVLSGGGAVGAYQVGVIKALHQSGVTIDMISGASIGALNGAILASAPSIQVGIDRLEEVWQTLASTSPLRGNPSVYLNYLLSAGMLLTGGRQWTLLVKSIGTLAKQANLTLPAFLQQNEGLLSEQPLTRLMDHYLDLDALQKGLPLYVSVYETHGGTVDLFNYLLAETGLRDTAPSRFLHVQAVPVEQQKAALLASAALPLLFKPQEVGGKRYSDGGIGGWQKMQGNTPVTPLIEAGCDRVIVTHLRDGSLWDRHDFPEATILEIRPQSTLARSEGAFSGVRDLLGFHPDTLTSWIEQGYQDTLKSLEKIMAALQARSALAMAEHQRELSLQKNTQADETLASAMARLKS</sequence>
<dbReference type="Pfam" id="PF01734">
    <property type="entry name" value="Patatin"/>
    <property type="match status" value="1"/>
</dbReference>
<dbReference type="AlphaFoldDB" id="A0A1S8CDU6"/>
<dbReference type="Gene3D" id="3.40.1090.10">
    <property type="entry name" value="Cytosolic phospholipase A2 catalytic domain"/>
    <property type="match status" value="2"/>
</dbReference>
<proteinExistence type="predicted"/>
<dbReference type="PANTHER" id="PTHR14226:SF57">
    <property type="entry name" value="BLR7027 PROTEIN"/>
    <property type="match status" value="1"/>
</dbReference>
<feature type="domain" description="PNPLA" evidence="6">
    <location>
        <begin position="9"/>
        <end position="242"/>
    </location>
</feature>
<evidence type="ECO:0000256" key="5">
    <source>
        <dbReference type="SAM" id="Coils"/>
    </source>
</evidence>
<keyword evidence="1 4" id="KW-0378">Hydrolase</keyword>
<feature type="short sequence motif" description="DGA/G" evidence="4">
    <location>
        <begin position="223"/>
        <end position="225"/>
    </location>
</feature>
<protein>
    <submittedName>
        <fullName evidence="7">Phospholipase</fullName>
    </submittedName>
</protein>
<evidence type="ECO:0000313" key="7">
    <source>
        <dbReference type="EMBL" id="OMQ18919.1"/>
    </source>
</evidence>
<keyword evidence="8" id="KW-1185">Reference proteome</keyword>
<dbReference type="EMBL" id="MOXD01000023">
    <property type="protein sequence ID" value="OMQ18919.1"/>
    <property type="molecule type" value="Genomic_DNA"/>
</dbReference>
<feature type="coiled-coil region" evidence="5">
    <location>
        <begin position="305"/>
        <end position="332"/>
    </location>
</feature>
<dbReference type="InterPro" id="IPR016035">
    <property type="entry name" value="Acyl_Trfase/lysoPLipase"/>
</dbReference>
<organism evidence="7 8">
    <name type="scientific">Serratia oryzae</name>
    <dbReference type="NCBI Taxonomy" id="2034155"/>
    <lineage>
        <taxon>Bacteria</taxon>
        <taxon>Pseudomonadati</taxon>
        <taxon>Pseudomonadota</taxon>
        <taxon>Gammaproteobacteria</taxon>
        <taxon>Enterobacterales</taxon>
        <taxon>Yersiniaceae</taxon>
        <taxon>Serratia</taxon>
    </lineage>
</organism>
<dbReference type="InterPro" id="IPR002641">
    <property type="entry name" value="PNPLA_dom"/>
</dbReference>
<evidence type="ECO:0000256" key="1">
    <source>
        <dbReference type="ARBA" id="ARBA00022801"/>
    </source>
</evidence>
<evidence type="ECO:0000313" key="8">
    <source>
        <dbReference type="Proteomes" id="UP000216021"/>
    </source>
</evidence>
<comment type="caution">
    <text evidence="7">The sequence shown here is derived from an EMBL/GenBank/DDBJ whole genome shotgun (WGS) entry which is preliminary data.</text>
</comment>
<evidence type="ECO:0000256" key="4">
    <source>
        <dbReference type="PROSITE-ProRule" id="PRU01161"/>
    </source>
</evidence>
<dbReference type="OrthoDB" id="9798773at2"/>
<feature type="active site" description="Proton acceptor" evidence="4">
    <location>
        <position position="223"/>
    </location>
</feature>
<dbReference type="InterPro" id="IPR050301">
    <property type="entry name" value="NTE"/>
</dbReference>
<gene>
    <name evidence="7" type="ORF">BMI79_21635</name>
</gene>
<name>A0A1S8CDU6_9GAMM</name>
<dbReference type="CDD" id="cd07209">
    <property type="entry name" value="Pat_hypo_Ecoli_Z1214_like"/>
    <property type="match status" value="1"/>
</dbReference>
<evidence type="ECO:0000259" key="6">
    <source>
        <dbReference type="PROSITE" id="PS51635"/>
    </source>
</evidence>
<evidence type="ECO:0000256" key="2">
    <source>
        <dbReference type="ARBA" id="ARBA00022963"/>
    </source>
</evidence>
<dbReference type="GO" id="GO:0016787">
    <property type="term" value="F:hydrolase activity"/>
    <property type="evidence" value="ECO:0007669"/>
    <property type="project" value="UniProtKB-UniRule"/>
</dbReference>